<dbReference type="RefSeq" id="WP_380623323.1">
    <property type="nucleotide sequence ID" value="NZ_JBHSDK010000024.1"/>
</dbReference>
<dbReference type="EMBL" id="JBHSDK010000024">
    <property type="protein sequence ID" value="MFC4336908.1"/>
    <property type="molecule type" value="Genomic_DNA"/>
</dbReference>
<protein>
    <submittedName>
        <fullName evidence="1">Uncharacterized protein</fullName>
    </submittedName>
</protein>
<sequence length="546" mass="59668">MHRPDSEIRLSTAIMHHPSRTELIAHLLGRSASLSPEVVADPEPDGVPSPLRTAKRAWAAVGDDATHHMVLQDDVTPAPGIADHLQAVVSRHPDAGISLCVNWNSPHNSYLVRRAALRGASYAALTYREWVPTFGFILPADLARSMAAYLAEYPDAYRDDDELVAGFCRENGVPVFACLPNLLEHSDLPSVAGNDDHGERLSVLPFDHRPVRTAHWTGPVAPEETALQRGAPRPFAVEMANSRTYLRFLRHEKGEPLEHPFGWPWESWSGLVGVEPSEIAESFEAWSAGRPLPASRETCRELWAAAYLLGRDAASSDTAAKADGDMRTSVLRTWIGCGLTPEDRPESDEELLDLSSAAAHAGASGADESPVPLVEALARRHAEAVTSSAPSMPPLDLVATACPECGRETPLFGAENLPYEDVRVLYGNAERSDRLRLRFLACEVPDTRSMAGLAAKAERLPSPVDLRTRGVRTAESPSGGRALLREMVEDERRWDALEEVKPDATLTVPAFSRSESFLGPHGEGRYAPYLDSVYRRALDDAIRGLF</sequence>
<reference evidence="2" key="1">
    <citation type="journal article" date="2019" name="Int. J. Syst. Evol. Microbiol.">
        <title>The Global Catalogue of Microorganisms (GCM) 10K type strain sequencing project: providing services to taxonomists for standard genome sequencing and annotation.</title>
        <authorList>
            <consortium name="The Broad Institute Genomics Platform"/>
            <consortium name="The Broad Institute Genome Sequencing Center for Infectious Disease"/>
            <person name="Wu L."/>
            <person name="Ma J."/>
        </authorList>
    </citation>
    <scope>NUCLEOTIDE SEQUENCE [LARGE SCALE GENOMIC DNA]</scope>
    <source>
        <strain evidence="2">IBRC-M 10908</strain>
    </source>
</reference>
<comment type="caution">
    <text evidence="1">The sequence shown here is derived from an EMBL/GenBank/DDBJ whole genome shotgun (WGS) entry which is preliminary data.</text>
</comment>
<proteinExistence type="predicted"/>
<dbReference type="Proteomes" id="UP001595823">
    <property type="component" value="Unassembled WGS sequence"/>
</dbReference>
<evidence type="ECO:0000313" key="2">
    <source>
        <dbReference type="Proteomes" id="UP001595823"/>
    </source>
</evidence>
<keyword evidence="2" id="KW-1185">Reference proteome</keyword>
<organism evidence="1 2">
    <name type="scientific">Salininema proteolyticum</name>
    <dbReference type="NCBI Taxonomy" id="1607685"/>
    <lineage>
        <taxon>Bacteria</taxon>
        <taxon>Bacillati</taxon>
        <taxon>Actinomycetota</taxon>
        <taxon>Actinomycetes</taxon>
        <taxon>Glycomycetales</taxon>
        <taxon>Glycomycetaceae</taxon>
        <taxon>Salininema</taxon>
    </lineage>
</organism>
<accession>A0ABV8U2J7</accession>
<name>A0ABV8U2J7_9ACTN</name>
<evidence type="ECO:0000313" key="1">
    <source>
        <dbReference type="EMBL" id="MFC4336908.1"/>
    </source>
</evidence>
<gene>
    <name evidence="1" type="ORF">ACFPET_17030</name>
</gene>